<gene>
    <name evidence="2" type="ORF">GCM10022384_50940</name>
</gene>
<evidence type="ECO:0000313" key="3">
    <source>
        <dbReference type="Proteomes" id="UP001500034"/>
    </source>
</evidence>
<dbReference type="Pfam" id="PF18593">
    <property type="entry name" value="CdiI_2"/>
    <property type="match status" value="1"/>
</dbReference>
<keyword evidence="3" id="KW-1185">Reference proteome</keyword>
<name>A0ABP7RHZ3_9ACTN</name>
<accession>A0ABP7RHZ3</accession>
<organism evidence="2 3">
    <name type="scientific">Streptomyces marokkonensis</name>
    <dbReference type="NCBI Taxonomy" id="324855"/>
    <lineage>
        <taxon>Bacteria</taxon>
        <taxon>Bacillati</taxon>
        <taxon>Actinomycetota</taxon>
        <taxon>Actinomycetes</taxon>
        <taxon>Kitasatosporales</taxon>
        <taxon>Streptomycetaceae</taxon>
        <taxon>Streptomyces</taxon>
    </lineage>
</organism>
<dbReference type="EMBL" id="BAABCQ010000122">
    <property type="protein sequence ID" value="GAA3997704.1"/>
    <property type="molecule type" value="Genomic_DNA"/>
</dbReference>
<evidence type="ECO:0000259" key="1">
    <source>
        <dbReference type="Pfam" id="PF18593"/>
    </source>
</evidence>
<evidence type="ECO:0000313" key="2">
    <source>
        <dbReference type="EMBL" id="GAA3997704.1"/>
    </source>
</evidence>
<dbReference type="Proteomes" id="UP001500034">
    <property type="component" value="Unassembled WGS sequence"/>
</dbReference>
<comment type="caution">
    <text evidence="2">The sequence shown here is derived from an EMBL/GenBank/DDBJ whole genome shotgun (WGS) entry which is preliminary data.</text>
</comment>
<sequence length="124" mass="13670">MDRDDRTDPFGYLSGPEWHARFPELGQFLGGWFSQDMPDEFPDHDAAVRDYSATTDPQLVARLTGELRELLALALEESDYALAMAEPGMEVDPPRPYSPSGWLVHLADGLGGFKADYGPGRASP</sequence>
<proteinExistence type="predicted"/>
<reference evidence="3" key="1">
    <citation type="journal article" date="2019" name="Int. J. Syst. Evol. Microbiol.">
        <title>The Global Catalogue of Microorganisms (GCM) 10K type strain sequencing project: providing services to taxonomists for standard genome sequencing and annotation.</title>
        <authorList>
            <consortium name="The Broad Institute Genomics Platform"/>
            <consortium name="The Broad Institute Genome Sequencing Center for Infectious Disease"/>
            <person name="Wu L."/>
            <person name="Ma J."/>
        </authorList>
    </citation>
    <scope>NUCLEOTIDE SEQUENCE [LARGE SCALE GENOMIC DNA]</scope>
    <source>
        <strain evidence="3">JCM 17027</strain>
    </source>
</reference>
<protein>
    <recommendedName>
        <fullName evidence="1">CdiI immunity protein domain-containing protein</fullName>
    </recommendedName>
</protein>
<feature type="domain" description="CdiI immunity protein" evidence="1">
    <location>
        <begin position="21"/>
        <end position="108"/>
    </location>
</feature>
<dbReference type="InterPro" id="IPR041129">
    <property type="entry name" value="CdiI_2"/>
</dbReference>